<reference evidence="3 4" key="1">
    <citation type="submission" date="2019-07" db="EMBL/GenBank/DDBJ databases">
        <authorList>
            <person name="Cremers G."/>
        </authorList>
    </citation>
    <scope>NUCLEOTIDE SEQUENCE [LARGE SCALE GENOMIC DNA]</scope>
</reference>
<dbReference type="AlphaFoldDB" id="A0A564ZGN2"/>
<dbReference type="EMBL" id="CABIKM010000012">
    <property type="protein sequence ID" value="VUZ84454.1"/>
    <property type="molecule type" value="Genomic_DNA"/>
</dbReference>
<feature type="coiled-coil region" evidence="1">
    <location>
        <begin position="116"/>
        <end position="150"/>
    </location>
</feature>
<evidence type="ECO:0000313" key="3">
    <source>
        <dbReference type="EMBL" id="VUZ84454.1"/>
    </source>
</evidence>
<organism evidence="3 4">
    <name type="scientific">Candidatus Methylomirabilis lanthanidiphila</name>
    <dbReference type="NCBI Taxonomy" id="2211376"/>
    <lineage>
        <taxon>Bacteria</taxon>
        <taxon>Candidatus Methylomirabilota</taxon>
        <taxon>Candidatus Methylomirabilia</taxon>
        <taxon>Candidatus Methylomirabilales</taxon>
        <taxon>Candidatus Methylomirabilaceae</taxon>
        <taxon>Candidatus Methylomirabilis</taxon>
    </lineage>
</organism>
<name>A0A564ZGN2_9BACT</name>
<evidence type="ECO:0000256" key="2">
    <source>
        <dbReference type="SAM" id="MobiDB-lite"/>
    </source>
</evidence>
<keyword evidence="1" id="KW-0175">Coiled coil</keyword>
<feature type="region of interest" description="Disordered" evidence="2">
    <location>
        <begin position="97"/>
        <end position="116"/>
    </location>
</feature>
<evidence type="ECO:0000313" key="4">
    <source>
        <dbReference type="Proteomes" id="UP000334340"/>
    </source>
</evidence>
<keyword evidence="4" id="KW-1185">Reference proteome</keyword>
<evidence type="ECO:0000256" key="1">
    <source>
        <dbReference type="SAM" id="Coils"/>
    </source>
</evidence>
<dbReference type="Proteomes" id="UP000334340">
    <property type="component" value="Unassembled WGS sequence"/>
</dbReference>
<accession>A0A564ZGN2</accession>
<sequence length="167" mass="18345">MRPEPMTASQGIAVARRASARPWEDTPHPADPQRAAPAAPPDPEVPAKPVRRRFTAAEKLRILKLADACTVPGSLGALLRREGLYSSNLTTWRRQRDAGTLSALTPKPRGRKAPARDPLRLENAQLRQENERLTRRLRQAELIIDVQKKVSQILGIPLATSEAGGSD</sequence>
<proteinExistence type="predicted"/>
<gene>
    <name evidence="3" type="ORF">MELA_00827</name>
</gene>
<evidence type="ECO:0008006" key="5">
    <source>
        <dbReference type="Google" id="ProtNLM"/>
    </source>
</evidence>
<protein>
    <recommendedName>
        <fullName evidence="5">Transposase</fullName>
    </recommendedName>
</protein>
<feature type="region of interest" description="Disordered" evidence="2">
    <location>
        <begin position="1"/>
        <end position="50"/>
    </location>
</feature>